<name>A0A0X8X4G6_9SPHI</name>
<dbReference type="InterPro" id="IPR007712">
    <property type="entry name" value="RelE/ParE_toxin"/>
</dbReference>
<dbReference type="KEGG" id="mgot:MgSA37_03645"/>
<gene>
    <name evidence="1" type="ORF">MgSA37_03645</name>
</gene>
<dbReference type="Gene3D" id="3.30.2310.20">
    <property type="entry name" value="RelE-like"/>
    <property type="match status" value="1"/>
</dbReference>
<sequence>MSFVIKFYRKAYREYFEAYKWYEERQPGLGDRFENSVKKLIDAIDKHPLIFANKAYDTREGKTEDFPYLVVYKIYPKKNVIYITSIFHTSRNPKKKYRK</sequence>
<dbReference type="EMBL" id="AP017313">
    <property type="protein sequence ID" value="BAU55456.1"/>
    <property type="molecule type" value="Genomic_DNA"/>
</dbReference>
<dbReference type="Proteomes" id="UP000218263">
    <property type="component" value="Chromosome"/>
</dbReference>
<evidence type="ECO:0000313" key="1">
    <source>
        <dbReference type="EMBL" id="BAU55456.1"/>
    </source>
</evidence>
<protein>
    <submittedName>
        <fullName evidence="1">Plasmid stabilization system protein</fullName>
    </submittedName>
</protein>
<dbReference type="AlphaFoldDB" id="A0A0X8X4G6"/>
<dbReference type="RefSeq" id="WP_096353794.1">
    <property type="nucleotide sequence ID" value="NZ_AP017313.1"/>
</dbReference>
<reference evidence="1 2" key="1">
    <citation type="submission" date="2015-12" db="EMBL/GenBank/DDBJ databases">
        <title>Genome sequence of Mucilaginibacter gotjawali.</title>
        <authorList>
            <person name="Lee J.S."/>
            <person name="Lee K.C."/>
            <person name="Kim K.K."/>
            <person name="Lee B.W."/>
        </authorList>
    </citation>
    <scope>NUCLEOTIDE SEQUENCE [LARGE SCALE GENOMIC DNA]</scope>
    <source>
        <strain evidence="1 2">SA3-7</strain>
    </source>
</reference>
<organism evidence="1 2">
    <name type="scientific">Mucilaginibacter gotjawali</name>
    <dbReference type="NCBI Taxonomy" id="1550579"/>
    <lineage>
        <taxon>Bacteria</taxon>
        <taxon>Pseudomonadati</taxon>
        <taxon>Bacteroidota</taxon>
        <taxon>Sphingobacteriia</taxon>
        <taxon>Sphingobacteriales</taxon>
        <taxon>Sphingobacteriaceae</taxon>
        <taxon>Mucilaginibacter</taxon>
    </lineage>
</organism>
<evidence type="ECO:0000313" key="2">
    <source>
        <dbReference type="Proteomes" id="UP000218263"/>
    </source>
</evidence>
<accession>A0A0X8X4G6</accession>
<proteinExistence type="predicted"/>
<keyword evidence="2" id="KW-1185">Reference proteome</keyword>
<dbReference type="OrthoDB" id="595476at2"/>
<dbReference type="InterPro" id="IPR035093">
    <property type="entry name" value="RelE/ParE_toxin_dom_sf"/>
</dbReference>
<dbReference type="Pfam" id="PF05016">
    <property type="entry name" value="ParE_toxin"/>
    <property type="match status" value="1"/>
</dbReference>